<protein>
    <submittedName>
        <fullName evidence="6">Hemolysin-type calcium-binding protein</fullName>
    </submittedName>
</protein>
<evidence type="ECO:0000256" key="2">
    <source>
        <dbReference type="ARBA" id="ARBA00022525"/>
    </source>
</evidence>
<organism evidence="6 7">
    <name type="scientific">Oxalicibacterium solurbis</name>
    <dbReference type="NCBI Taxonomy" id="69280"/>
    <lineage>
        <taxon>Bacteria</taxon>
        <taxon>Pseudomonadati</taxon>
        <taxon>Pseudomonadota</taxon>
        <taxon>Betaproteobacteria</taxon>
        <taxon>Burkholderiales</taxon>
        <taxon>Oxalobacteraceae</taxon>
        <taxon>Oxalicibacterium</taxon>
    </lineage>
</organism>
<keyword evidence="2" id="KW-0964">Secreted</keyword>
<dbReference type="Proteomes" id="UP000627205">
    <property type="component" value="Unassembled WGS sequence"/>
</dbReference>
<keyword evidence="7" id="KW-1185">Reference proteome</keyword>
<evidence type="ECO:0000259" key="5">
    <source>
        <dbReference type="Pfam" id="PF06594"/>
    </source>
</evidence>
<comment type="subcellular location">
    <subcellularLocation>
        <location evidence="1">Secreted</location>
    </subcellularLocation>
</comment>
<reference evidence="6" key="2">
    <citation type="submission" date="2020-09" db="EMBL/GenBank/DDBJ databases">
        <authorList>
            <person name="Sun Q."/>
            <person name="Sedlacek I."/>
        </authorList>
    </citation>
    <scope>NUCLEOTIDE SEQUENCE</scope>
    <source>
        <strain evidence="6">CCM 7664</strain>
    </source>
</reference>
<name>A0A8J3B035_9BURK</name>
<feature type="domain" description="Haemolysin-type calcium binding-related" evidence="5">
    <location>
        <begin position="2181"/>
        <end position="2218"/>
    </location>
</feature>
<evidence type="ECO:0000313" key="7">
    <source>
        <dbReference type="Proteomes" id="UP000627205"/>
    </source>
</evidence>
<dbReference type="InterPro" id="IPR001343">
    <property type="entry name" value="Hemolysn_Ca-bd"/>
</dbReference>
<dbReference type="PRINTS" id="PR00313">
    <property type="entry name" value="CABNDNGRPT"/>
</dbReference>
<dbReference type="Pfam" id="PF06594">
    <property type="entry name" value="HCBP_related"/>
    <property type="match status" value="2"/>
</dbReference>
<feature type="compositionally biased region" description="Acidic residues" evidence="4">
    <location>
        <begin position="808"/>
        <end position="822"/>
    </location>
</feature>
<dbReference type="RefSeq" id="WP_188420883.1">
    <property type="nucleotide sequence ID" value="NZ_BMDP01000002.1"/>
</dbReference>
<dbReference type="InterPro" id="IPR050557">
    <property type="entry name" value="RTX_toxin/Mannuronan_C5-epim"/>
</dbReference>
<dbReference type="Pfam" id="PF00353">
    <property type="entry name" value="HemolysinCabind"/>
    <property type="match status" value="21"/>
</dbReference>
<reference evidence="6" key="1">
    <citation type="journal article" date="2014" name="Int. J. Syst. Evol. Microbiol.">
        <title>Complete genome sequence of Corynebacterium casei LMG S-19264T (=DSM 44701T), isolated from a smear-ripened cheese.</title>
        <authorList>
            <consortium name="US DOE Joint Genome Institute (JGI-PGF)"/>
            <person name="Walter F."/>
            <person name="Albersmeier A."/>
            <person name="Kalinowski J."/>
            <person name="Ruckert C."/>
        </authorList>
    </citation>
    <scope>NUCLEOTIDE SEQUENCE</scope>
    <source>
        <strain evidence="6">CCM 7664</strain>
    </source>
</reference>
<evidence type="ECO:0000256" key="1">
    <source>
        <dbReference type="ARBA" id="ARBA00004613"/>
    </source>
</evidence>
<proteinExistence type="predicted"/>
<comment type="caution">
    <text evidence="6">The sequence shown here is derived from an EMBL/GenBank/DDBJ whole genome shotgun (WGS) entry which is preliminary data.</text>
</comment>
<dbReference type="InterPro" id="IPR011049">
    <property type="entry name" value="Serralysin-like_metalloprot_C"/>
</dbReference>
<dbReference type="SUPFAM" id="SSF51120">
    <property type="entry name" value="beta-Roll"/>
    <property type="match status" value="14"/>
</dbReference>
<dbReference type="GO" id="GO:0005509">
    <property type="term" value="F:calcium ion binding"/>
    <property type="evidence" value="ECO:0007669"/>
    <property type="project" value="InterPro"/>
</dbReference>
<dbReference type="PANTHER" id="PTHR38340">
    <property type="entry name" value="S-LAYER PROTEIN"/>
    <property type="match status" value="1"/>
</dbReference>
<dbReference type="GO" id="GO:0005576">
    <property type="term" value="C:extracellular region"/>
    <property type="evidence" value="ECO:0007669"/>
    <property type="project" value="UniProtKB-SubCell"/>
</dbReference>
<dbReference type="InterPro" id="IPR010566">
    <property type="entry name" value="Haemolys_ca-bd"/>
</dbReference>
<dbReference type="PROSITE" id="PS00330">
    <property type="entry name" value="HEMOLYSIN_CALCIUM"/>
    <property type="match status" value="21"/>
</dbReference>
<evidence type="ECO:0000256" key="3">
    <source>
        <dbReference type="ARBA" id="ARBA00022837"/>
    </source>
</evidence>
<dbReference type="EMBL" id="BMDP01000002">
    <property type="protein sequence ID" value="GGI54681.1"/>
    <property type="molecule type" value="Genomic_DNA"/>
</dbReference>
<dbReference type="InterPro" id="IPR018511">
    <property type="entry name" value="Hemolysin-typ_Ca-bd_CS"/>
</dbReference>
<accession>A0A8J3B035</accession>
<keyword evidence="3" id="KW-0106">Calcium</keyword>
<feature type="region of interest" description="Disordered" evidence="4">
    <location>
        <begin position="1342"/>
        <end position="1365"/>
    </location>
</feature>
<feature type="domain" description="Haemolysin-type calcium binding-related" evidence="5">
    <location>
        <begin position="2324"/>
        <end position="2363"/>
    </location>
</feature>
<feature type="region of interest" description="Disordered" evidence="4">
    <location>
        <begin position="802"/>
        <end position="822"/>
    </location>
</feature>
<dbReference type="PANTHER" id="PTHR38340:SF1">
    <property type="entry name" value="S-LAYER PROTEIN"/>
    <property type="match status" value="1"/>
</dbReference>
<gene>
    <name evidence="6" type="ORF">GCM10011430_18550</name>
</gene>
<dbReference type="Gene3D" id="2.150.10.10">
    <property type="entry name" value="Serralysin-like metalloprotease, C-terminal"/>
    <property type="match status" value="14"/>
</dbReference>
<feature type="compositionally biased region" description="Gly residues" evidence="4">
    <location>
        <begin position="1342"/>
        <end position="1363"/>
    </location>
</feature>
<sequence>MTTLTNEELVTLEAMEAQAKMDAIGYWQIYEWLADLLESKGVPVSDSTVLWLRGATEANAGRGAFSELIRAYTSNQAELRYGSTVSATQMQEASNAVAQNLIDDLLGRNQEPNGTGWPRGQVPDITRIAEADATQVGLVLFNIAGDTIAPPVNAAWSGSLLFTLLGSNQNDRLMSTGDSVDQIDTVNDWRDVLFAYDSYLAGLKAAFVAFSSESQGDLEQYNRDVGIMGETIQSYLSVPGQTFDNLWDALPFASLNNPVTTTPALRDAFRLIDTYGEERILDWLHASITGDPVVPTTNVTFAANAKAFADAIGTDGKTWDVQFITDSNQLMAMAKGEGAEGLAARNALHMLSPMVVSGLDLSQRNLDLYDPTTDEGDLSEAWIADRSTMLSWVLRKTETEGGALRIDGPYTYDFKSLKFNPDGSDLTLQVTSKTNPTSPQHIQIVFGSEEGDTINGMDVAIGDHLYGADGSDTIKGNGGDDYIEGNAGVDKLFGGTGRDELLGGEGNDVLDGGSGTDVLKGGKGNDTYVFRDGDGIDTIVDTDGQDKIMWGADANGEGGEQLTGGKEAQAGSGVWESEDGKYQYRLITEDDASETLVISNGVDFILVKEFVNGMFEIQLEDGEDSTPPLTVIAGTEDQDYLYPPLEAEDTVLWGGEEIDIVTGRSGDDEVYGDVPIALGSAIEIGAMQEATGALGDWLNGRDGNDTVIGDAGNDMLFGGDGDDILVGGGGDDYLSGDDDYTGAHNSWAVIFDGPRDFDPSLDANFIVGFDNQNNFGNDVIYGGAGNDVVTGLAGKDILYGESGNDNISGDDDDDFLSGGDGDDEMTGDYGQPAYASGAGIVIQGNDYLDGGNGNDWMQGEGGDDQLFGGAGDDQIWGDAQTYTADDLNGEDYIDGGNGNDLLVGQGGADEIYGGNGDDQLFGDSDQILLVNQGADYLDGQDGNDYLRGYAGNDQLFGGKGEDQILGNEGDDFIDGEDDNDLISAGEGNDFVFGGNGDDVIYGDEGNDYVNGGDGSNTLDGGEGDDTLVGGQGNDYIFGGVGSDLIYGNAGDDNITGEDGDDLIEGGDGDDLLLGEGGDDVLNGGRGVDILAGGQGNDTYIIDGKDTIIDNEGENTLDFGSADFSNFHLEQETSDEGENYFVIKDIASGNVVKLLDGQLGWKGSYKIGDVQMDHAMLMNSIATGNLELKGSVENDELIGGSQDDVIDGGKGGDTLNGGKGDDTYIFHMGDGVDLINDGEGINRIKFGSGVALNDISLNLIAGDDGDALSIEYGDQQDAIHLKNGMFRANDLLEFNDGTSFSIAELLRNGPALTAYGPSTGGVASGSDLNDFFYGGEANDVLRGQGGDDSLDGGGGDDQISGGSGNDLLVGGDGNDTYLFNLGDGLDIVTEESWKDSGNDQIIFGAGLDLNSAQISQSYGENGKLYLDFNFGNGDRLSIENGVVNNVVESFVFSDGTVLSLDEMKQRLPGLYFEDFDYQDDEFSGSNGNDLILGRDGDDVLSGLDGDDILEGGVGQDTLVGGDGNDELIGGADDDTLIGGEGGDVYHFSIGMGRDLIIDQNDSSNEIHIDANVNLANLISEQVGNDLVIRLRDKSTSITLKDYYAISDPQWQVKYANNVSVPIEDFLEDLNIPSSNIEEIISLFKDRTLSNAKSDLYADNWRLEEDGKYHKRSDWITGSSSNLTRTIEDSYTTINFVSQSSNDESIYLNGSSNENTTIVSQTTEVVTRNLNDEYRVVWGNDSTFSSPKFIPIWQMESGGMKIPSDLIVRYVTNDFGEVTGAWFYPPEFFVSDDNDVTTSTTVKKVETEYAYELVDFHGGDADNFIETTGMSVVDGGDGNDVIQVVDSGVLWHWDALLYGNAGNDVLIGGEGDDVLIGGTGDDDLDGGYGADTYYLSGQGGVDHIIDSGEDDYAYQDWFYKYRYISDPAEELNHPGVWQLSVANDFKALCFESYESAYQYASTVLTVTYGYEIEEISEDLAFLWSGDPEKISGNDYSKLENLYEKSIISLDRLVLAEGTNPGNVGFSIGKNYDELILAMPDETQVFIQLAKESDAIGTGIEIIQFADGSSMTIGEALSIVDGQTSKNGTQNIDLIYSGNGNDVIFAFGGDDEIETNGGNDVIDGGAGNDLLNGGLGDDVYIFGHGDGIDEIDQNSAAAMDVDIIRLKENVLSSDVLLTREGDTLVLEILSTGDRISQEDWFVGGINRVSRVEFSDGTSWDLRSMFKEILNGSEDEDLLEGNEQDSYQFGMGGDDDLYGNAGNDVLNGGAGNDYLVGGLGDDVYVFERGDGVDVVDQIDAGVSDVDVIRFGEGISVSDVLVIRNESTLIFSIRDSNDSVTLQNFLDSDLYKKTKIEFFDGTVWDSNTVIENSRSIISGTEFDDEFYGDDGADTLFGQAGNDYLDGYDGKNYVSGGDGNDTLYAGYDDDVLSGDDGDDMLYGWAGNDYLEGGEGSDYLESANDGQGVSILFAGKGDDGLFDTSGNSLLFGGEGDDYFYQNGVLPSILVGGKGNDWFDMSAWLTPGFFAFNIGDGQDIFGEVEELSVMTLSLGGGASVSDLSFRKDGDAIFLKIGSNDSIEISRIFRQEWERPSVTLQIIGEDIRTYDLTAAFSAYEAAISHGVSPNGWSLAGYLGSHVKTVSQDQVIGGILAYRYAKDGNFDALSNSAVFEALRDSISFVAAQEIVVDEITAEILQGGFASDTLGNVGGNGLFNSLVGDDVMTGGAGNDLFVGGKGNDTITTGAGADIIAFNLGDGQDIVTSSNGGDDTLSLGNGIDYASLKFKKTDDDLILITGSNEQITLQDWYADEGHHSIGNLQVVIEGMSGYDVASSDVLYNKKVVKFDFEGLVAEFDQARTVTPALTDWALSSSLMDFYLQGSDTEAMGGDLTYQYGKTGSLSGISMLPAQAIMGSSQFGINPQALQTASALADSSPRLG</sequence>
<evidence type="ECO:0000313" key="6">
    <source>
        <dbReference type="EMBL" id="GGI54681.1"/>
    </source>
</evidence>
<dbReference type="Gene3D" id="2.160.20.160">
    <property type="match status" value="1"/>
</dbReference>
<evidence type="ECO:0000256" key="4">
    <source>
        <dbReference type="SAM" id="MobiDB-lite"/>
    </source>
</evidence>